<organism evidence="4 5">
    <name type="scientific">Toxocara canis</name>
    <name type="common">Canine roundworm</name>
    <dbReference type="NCBI Taxonomy" id="6265"/>
    <lineage>
        <taxon>Eukaryota</taxon>
        <taxon>Metazoa</taxon>
        <taxon>Ecdysozoa</taxon>
        <taxon>Nematoda</taxon>
        <taxon>Chromadorea</taxon>
        <taxon>Rhabditida</taxon>
        <taxon>Spirurina</taxon>
        <taxon>Ascaridomorpha</taxon>
        <taxon>Ascaridoidea</taxon>
        <taxon>Toxocaridae</taxon>
        <taxon>Toxocara</taxon>
    </lineage>
</organism>
<evidence type="ECO:0000256" key="2">
    <source>
        <dbReference type="SAM" id="Phobius"/>
    </source>
</evidence>
<feature type="compositionally biased region" description="Low complexity" evidence="1">
    <location>
        <begin position="82"/>
        <end position="98"/>
    </location>
</feature>
<keyword evidence="2" id="KW-1133">Transmembrane helix</keyword>
<dbReference type="EMBL" id="UYWY01024268">
    <property type="protein sequence ID" value="VDM48561.1"/>
    <property type="molecule type" value="Genomic_DNA"/>
</dbReference>
<name>A0A183V919_TOXCA</name>
<reference evidence="3 4" key="2">
    <citation type="submission" date="2018-11" db="EMBL/GenBank/DDBJ databases">
        <authorList>
            <consortium name="Pathogen Informatics"/>
        </authorList>
    </citation>
    <scope>NUCLEOTIDE SEQUENCE [LARGE SCALE GENOMIC DNA]</scope>
</reference>
<keyword evidence="4" id="KW-1185">Reference proteome</keyword>
<accession>A0A183V919</accession>
<reference evidence="5" key="1">
    <citation type="submission" date="2016-06" db="UniProtKB">
        <authorList>
            <consortium name="WormBaseParasite"/>
        </authorList>
    </citation>
    <scope>IDENTIFICATION</scope>
</reference>
<evidence type="ECO:0000313" key="5">
    <source>
        <dbReference type="WBParaSite" id="TCNE_0001724001-mRNA-1"/>
    </source>
</evidence>
<evidence type="ECO:0000256" key="1">
    <source>
        <dbReference type="SAM" id="MobiDB-lite"/>
    </source>
</evidence>
<evidence type="ECO:0000313" key="3">
    <source>
        <dbReference type="EMBL" id="VDM48561.1"/>
    </source>
</evidence>
<keyword evidence="2" id="KW-0812">Transmembrane</keyword>
<protein>
    <submittedName>
        <fullName evidence="5">Signal sequence receptor subunit gamma</fullName>
    </submittedName>
</protein>
<dbReference type="AlphaFoldDB" id="A0A183V919"/>
<feature type="compositionally biased region" description="Basic and acidic residues" evidence="1">
    <location>
        <begin position="104"/>
        <end position="122"/>
    </location>
</feature>
<evidence type="ECO:0000313" key="4">
    <source>
        <dbReference type="Proteomes" id="UP000050794"/>
    </source>
</evidence>
<sequence length="136" mass="14783">MDPNRVLHPSQCMQPSESTFQEWAMLIGALAYINYCYIHYLTIGSVAAVTLVSSFTLLQCAKKKKVEELVTPSMRTIAKPLDPSADAAATAPDSGADTAQKKNCGGEKKEKEEEGHEARSDLTPEQLKIAEGTPNK</sequence>
<keyword evidence="2" id="KW-0472">Membrane</keyword>
<feature type="region of interest" description="Disordered" evidence="1">
    <location>
        <begin position="77"/>
        <end position="136"/>
    </location>
</feature>
<feature type="transmembrane region" description="Helical" evidence="2">
    <location>
        <begin position="37"/>
        <end position="58"/>
    </location>
</feature>
<dbReference type="Proteomes" id="UP000050794">
    <property type="component" value="Unassembled WGS sequence"/>
</dbReference>
<dbReference type="WBParaSite" id="TCNE_0001724001-mRNA-1">
    <property type="protein sequence ID" value="TCNE_0001724001-mRNA-1"/>
    <property type="gene ID" value="TCNE_0001724001"/>
</dbReference>
<proteinExistence type="predicted"/>
<gene>
    <name evidence="3" type="ORF">TCNE_LOCUS17240</name>
</gene>